<comment type="caution">
    <text evidence="1">The sequence shown here is derived from an EMBL/GenBank/DDBJ whole genome shotgun (WGS) entry which is preliminary data.</text>
</comment>
<dbReference type="AlphaFoldDB" id="A0A9P4PQ86"/>
<dbReference type="EMBL" id="MU001495">
    <property type="protein sequence ID" value="KAF2448396.1"/>
    <property type="molecule type" value="Genomic_DNA"/>
</dbReference>
<keyword evidence="2" id="KW-1185">Reference proteome</keyword>
<evidence type="ECO:0000313" key="1">
    <source>
        <dbReference type="EMBL" id="KAF2448396.1"/>
    </source>
</evidence>
<protein>
    <submittedName>
        <fullName evidence="1">Uncharacterized protein</fullName>
    </submittedName>
</protein>
<sequence>MPRTRNSSHTPTKHRPLLPKRVKLVWLRLCPRVSWRNRHLHLVLSFDSGLTWTVGQAKATVGSRITMFRAPRSSIPYVTAATAKSGGRHTLLEQCPMFVADCGLAVCICLVPRLRDYKYILLRSLHFFPSMSRFLIH</sequence>
<proteinExistence type="predicted"/>
<name>A0A9P4PQ86_9PLEO</name>
<gene>
    <name evidence="1" type="ORF">P171DRAFT_212401</name>
</gene>
<accession>A0A9P4PQ86</accession>
<dbReference type="Proteomes" id="UP000799764">
    <property type="component" value="Unassembled WGS sequence"/>
</dbReference>
<organism evidence="1 2">
    <name type="scientific">Karstenula rhodostoma CBS 690.94</name>
    <dbReference type="NCBI Taxonomy" id="1392251"/>
    <lineage>
        <taxon>Eukaryota</taxon>
        <taxon>Fungi</taxon>
        <taxon>Dikarya</taxon>
        <taxon>Ascomycota</taxon>
        <taxon>Pezizomycotina</taxon>
        <taxon>Dothideomycetes</taxon>
        <taxon>Pleosporomycetidae</taxon>
        <taxon>Pleosporales</taxon>
        <taxon>Massarineae</taxon>
        <taxon>Didymosphaeriaceae</taxon>
        <taxon>Karstenula</taxon>
    </lineage>
</organism>
<reference evidence="1" key="1">
    <citation type="journal article" date="2020" name="Stud. Mycol.">
        <title>101 Dothideomycetes genomes: a test case for predicting lifestyles and emergence of pathogens.</title>
        <authorList>
            <person name="Haridas S."/>
            <person name="Albert R."/>
            <person name="Binder M."/>
            <person name="Bloem J."/>
            <person name="Labutti K."/>
            <person name="Salamov A."/>
            <person name="Andreopoulos B."/>
            <person name="Baker S."/>
            <person name="Barry K."/>
            <person name="Bills G."/>
            <person name="Bluhm B."/>
            <person name="Cannon C."/>
            <person name="Castanera R."/>
            <person name="Culley D."/>
            <person name="Daum C."/>
            <person name="Ezra D."/>
            <person name="Gonzalez J."/>
            <person name="Henrissat B."/>
            <person name="Kuo A."/>
            <person name="Liang C."/>
            <person name="Lipzen A."/>
            <person name="Lutzoni F."/>
            <person name="Magnuson J."/>
            <person name="Mondo S."/>
            <person name="Nolan M."/>
            <person name="Ohm R."/>
            <person name="Pangilinan J."/>
            <person name="Park H.-J."/>
            <person name="Ramirez L."/>
            <person name="Alfaro M."/>
            <person name="Sun H."/>
            <person name="Tritt A."/>
            <person name="Yoshinaga Y."/>
            <person name="Zwiers L.-H."/>
            <person name="Turgeon B."/>
            <person name="Goodwin S."/>
            <person name="Spatafora J."/>
            <person name="Crous P."/>
            <person name="Grigoriev I."/>
        </authorList>
    </citation>
    <scope>NUCLEOTIDE SEQUENCE</scope>
    <source>
        <strain evidence="1">CBS 690.94</strain>
    </source>
</reference>
<evidence type="ECO:0000313" key="2">
    <source>
        <dbReference type="Proteomes" id="UP000799764"/>
    </source>
</evidence>